<evidence type="ECO:0000313" key="1">
    <source>
        <dbReference type="EMBL" id="RCH93621.1"/>
    </source>
</evidence>
<comment type="caution">
    <text evidence="1">The sequence shown here is derived from an EMBL/GenBank/DDBJ whole genome shotgun (WGS) entry which is preliminary data.</text>
</comment>
<gene>
    <name evidence="1" type="ORF">CU097_013533</name>
</gene>
<dbReference type="EMBL" id="PJQL01000675">
    <property type="protein sequence ID" value="RCH93621.1"/>
    <property type="molecule type" value="Genomic_DNA"/>
</dbReference>
<evidence type="ECO:0000313" key="2">
    <source>
        <dbReference type="Proteomes" id="UP000252139"/>
    </source>
</evidence>
<name>A0A367JVC7_RHIAZ</name>
<keyword evidence="2" id="KW-1185">Reference proteome</keyword>
<accession>A0A367JVC7</accession>
<dbReference type="AlphaFoldDB" id="A0A367JVC7"/>
<feature type="non-terminal residue" evidence="1">
    <location>
        <position position="1"/>
    </location>
</feature>
<protein>
    <submittedName>
        <fullName evidence="1">Uncharacterized protein</fullName>
    </submittedName>
</protein>
<dbReference type="OrthoDB" id="2272203at2759"/>
<proteinExistence type="predicted"/>
<sequence>RNNRAPLDAVNYARKSRTAELPDTKTHLMQKMVESLLTPGRCSKIYVPTECNSDESLKQQNIHKFTYDYIHSIRNNIGNMQGIKGMKK</sequence>
<organism evidence="1 2">
    <name type="scientific">Rhizopus azygosporus</name>
    <name type="common">Rhizopus microsporus var. azygosporus</name>
    <dbReference type="NCBI Taxonomy" id="86630"/>
    <lineage>
        <taxon>Eukaryota</taxon>
        <taxon>Fungi</taxon>
        <taxon>Fungi incertae sedis</taxon>
        <taxon>Mucoromycota</taxon>
        <taxon>Mucoromycotina</taxon>
        <taxon>Mucoromycetes</taxon>
        <taxon>Mucorales</taxon>
        <taxon>Mucorineae</taxon>
        <taxon>Rhizopodaceae</taxon>
        <taxon>Rhizopus</taxon>
    </lineage>
</organism>
<reference evidence="1 2" key="1">
    <citation type="journal article" date="2018" name="G3 (Bethesda)">
        <title>Phylogenetic and Phylogenomic Definition of Rhizopus Species.</title>
        <authorList>
            <person name="Gryganskyi A.P."/>
            <person name="Golan J."/>
            <person name="Dolatabadi S."/>
            <person name="Mondo S."/>
            <person name="Robb S."/>
            <person name="Idnurm A."/>
            <person name="Muszewska A."/>
            <person name="Steczkiewicz K."/>
            <person name="Masonjones S."/>
            <person name="Liao H.L."/>
            <person name="Gajdeczka M.T."/>
            <person name="Anike F."/>
            <person name="Vuek A."/>
            <person name="Anishchenko I.M."/>
            <person name="Voigt K."/>
            <person name="de Hoog G.S."/>
            <person name="Smith M.E."/>
            <person name="Heitman J."/>
            <person name="Vilgalys R."/>
            <person name="Stajich J.E."/>
        </authorList>
    </citation>
    <scope>NUCLEOTIDE SEQUENCE [LARGE SCALE GENOMIC DNA]</scope>
    <source>
        <strain evidence="1 2">CBS 357.93</strain>
    </source>
</reference>
<dbReference type="Proteomes" id="UP000252139">
    <property type="component" value="Unassembled WGS sequence"/>
</dbReference>